<dbReference type="GO" id="GO:0005965">
    <property type="term" value="C:protein farnesyltransferase complex"/>
    <property type="evidence" value="ECO:0007669"/>
    <property type="project" value="TreeGrafter"/>
</dbReference>
<evidence type="ECO:0000256" key="10">
    <source>
        <dbReference type="ARBA" id="ARBA00041392"/>
    </source>
</evidence>
<evidence type="ECO:0000256" key="8">
    <source>
        <dbReference type="ARBA" id="ARBA00022842"/>
    </source>
</evidence>
<accession>A0A8J2SFW8</accession>
<comment type="caution">
    <text evidence="14">The sequence shown here is derived from an EMBL/GenBank/DDBJ whole genome shotgun (WGS) entry which is preliminary data.</text>
</comment>
<keyword evidence="15" id="KW-1185">Reference proteome</keyword>
<evidence type="ECO:0000256" key="12">
    <source>
        <dbReference type="ARBA" id="ARBA00043086"/>
    </source>
</evidence>
<dbReference type="Proteomes" id="UP000789595">
    <property type="component" value="Unassembled WGS sequence"/>
</dbReference>
<evidence type="ECO:0000256" key="9">
    <source>
        <dbReference type="ARBA" id="ARBA00040965"/>
    </source>
</evidence>
<comment type="similarity">
    <text evidence="2">Belongs to the protein prenyltransferase subunit alpha family.</text>
</comment>
<dbReference type="InterPro" id="IPR002088">
    <property type="entry name" value="Prenyl_trans_a"/>
</dbReference>
<dbReference type="Gene3D" id="1.25.40.120">
    <property type="entry name" value="Protein prenylyltransferase"/>
    <property type="match status" value="1"/>
</dbReference>
<keyword evidence="5" id="KW-0637">Prenyltransferase</keyword>
<dbReference type="PANTHER" id="PTHR11129">
    <property type="entry name" value="PROTEIN FARNESYLTRANSFERASE ALPHA SUBUNIT/RAB GERANYLGERANYL TRANSFERASE ALPHA SUBUNIT"/>
    <property type="match status" value="1"/>
</dbReference>
<evidence type="ECO:0000256" key="1">
    <source>
        <dbReference type="ARBA" id="ARBA00001946"/>
    </source>
</evidence>
<name>A0A8J2SFW8_9STRA</name>
<evidence type="ECO:0000256" key="7">
    <source>
        <dbReference type="ARBA" id="ARBA00022737"/>
    </source>
</evidence>
<gene>
    <name evidence="14" type="ORF">PECAL_2P30660</name>
</gene>
<organism evidence="14 15">
    <name type="scientific">Pelagomonas calceolata</name>
    <dbReference type="NCBI Taxonomy" id="35677"/>
    <lineage>
        <taxon>Eukaryota</taxon>
        <taxon>Sar</taxon>
        <taxon>Stramenopiles</taxon>
        <taxon>Ochrophyta</taxon>
        <taxon>Pelagophyceae</taxon>
        <taxon>Pelagomonadales</taxon>
        <taxon>Pelagomonadaceae</taxon>
        <taxon>Pelagomonas</taxon>
    </lineage>
</organism>
<sequence length="288" mass="32110">MASFAAAFADVAPIEQDDGPAPVCAIAYAPEYARLMGFFRAILESNERSPRVLELTAALAEHNAAHYTVWHVRRECLWALASNDASILTDELRYSAEVARENPKNYQIWYHRRALVEKIGQAAAADELALISTALRDDAKNYHAWSNRLWVLKTYGGWAGELEFCTALLDADVYNNSAWNHLYQVKAQLGCDPVEEVRSTLERLNHARENESAWVYALAFAKSDERAAAALLAHCEGAEGVRSQMALVELLKTSDPGRASTIARRLAELDATRARYWRRRAEGLGNGT</sequence>
<dbReference type="EC" id="2.5.1.58" evidence="4"/>
<dbReference type="GO" id="GO:0004662">
    <property type="term" value="F:CAAX-protein geranylgeranyltransferase activity"/>
    <property type="evidence" value="ECO:0007669"/>
    <property type="project" value="UniProtKB-EC"/>
</dbReference>
<evidence type="ECO:0000256" key="3">
    <source>
        <dbReference type="ARBA" id="ARBA00012700"/>
    </source>
</evidence>
<dbReference type="PROSITE" id="PS51147">
    <property type="entry name" value="PFTA"/>
    <property type="match status" value="4"/>
</dbReference>
<dbReference type="GO" id="GO:0005953">
    <property type="term" value="C:CAAX-protein geranylgeranyltransferase complex"/>
    <property type="evidence" value="ECO:0007669"/>
    <property type="project" value="TreeGrafter"/>
</dbReference>
<dbReference type="EC" id="2.5.1.59" evidence="3"/>
<dbReference type="SUPFAM" id="SSF48439">
    <property type="entry name" value="Protein prenylyltransferase"/>
    <property type="match status" value="1"/>
</dbReference>
<dbReference type="Pfam" id="PF01239">
    <property type="entry name" value="PPTA"/>
    <property type="match status" value="4"/>
</dbReference>
<dbReference type="AlphaFoldDB" id="A0A8J2SFW8"/>
<proteinExistence type="inferred from homology"/>
<evidence type="ECO:0000256" key="4">
    <source>
        <dbReference type="ARBA" id="ARBA00012702"/>
    </source>
</evidence>
<comment type="cofactor">
    <cofactor evidence="1">
        <name>Mg(2+)</name>
        <dbReference type="ChEBI" id="CHEBI:18420"/>
    </cofactor>
</comment>
<keyword evidence="7" id="KW-0677">Repeat</keyword>
<keyword evidence="6" id="KW-0808">Transferase</keyword>
<keyword evidence="8" id="KW-0460">Magnesium</keyword>
<dbReference type="EMBL" id="CAKKNE010000002">
    <property type="protein sequence ID" value="CAH0369921.1"/>
    <property type="molecule type" value="Genomic_DNA"/>
</dbReference>
<evidence type="ECO:0000256" key="13">
    <source>
        <dbReference type="ARBA" id="ARBA00043219"/>
    </source>
</evidence>
<evidence type="ECO:0000313" key="15">
    <source>
        <dbReference type="Proteomes" id="UP000789595"/>
    </source>
</evidence>
<evidence type="ECO:0000256" key="11">
    <source>
        <dbReference type="ARBA" id="ARBA00042436"/>
    </source>
</evidence>
<dbReference type="PANTHER" id="PTHR11129:SF1">
    <property type="entry name" value="PROTEIN FARNESYLTRANSFERASE_GERANYLGERANYLTRANSFERASE TYPE-1 SUBUNIT ALPHA"/>
    <property type="match status" value="1"/>
</dbReference>
<evidence type="ECO:0000256" key="2">
    <source>
        <dbReference type="ARBA" id="ARBA00006734"/>
    </source>
</evidence>
<evidence type="ECO:0000256" key="5">
    <source>
        <dbReference type="ARBA" id="ARBA00022602"/>
    </source>
</evidence>
<dbReference type="OrthoDB" id="272289at2759"/>
<dbReference type="GO" id="GO:0004660">
    <property type="term" value="F:protein farnesyltransferase activity"/>
    <property type="evidence" value="ECO:0007669"/>
    <property type="project" value="UniProtKB-EC"/>
</dbReference>
<evidence type="ECO:0000313" key="14">
    <source>
        <dbReference type="EMBL" id="CAH0369921.1"/>
    </source>
</evidence>
<reference evidence="14" key="1">
    <citation type="submission" date="2021-11" db="EMBL/GenBank/DDBJ databases">
        <authorList>
            <consortium name="Genoscope - CEA"/>
            <person name="William W."/>
        </authorList>
    </citation>
    <scope>NUCLEOTIDE SEQUENCE</scope>
</reference>
<evidence type="ECO:0000256" key="6">
    <source>
        <dbReference type="ARBA" id="ARBA00022679"/>
    </source>
</evidence>
<protein>
    <recommendedName>
        <fullName evidence="9">Protein farnesyltransferase/geranylgeranyltransferase type-1 subunit alpha</fullName>
        <ecNumber evidence="4">2.5.1.58</ecNumber>
        <ecNumber evidence="3">2.5.1.59</ecNumber>
    </recommendedName>
    <alternativeName>
        <fullName evidence="12">CAAX farnesyltransferase subunit alpha</fullName>
    </alternativeName>
    <alternativeName>
        <fullName evidence="11">FTase-alpha</fullName>
    </alternativeName>
    <alternativeName>
        <fullName evidence="10">Ras proteins prenyltransferase subunit alpha</fullName>
    </alternativeName>
    <alternativeName>
        <fullName evidence="13">Type I protein geranyl-geranyltransferase subunit alpha</fullName>
    </alternativeName>
</protein>